<organism evidence="1 2">
    <name type="scientific">Linnemannia exigua</name>
    <dbReference type="NCBI Taxonomy" id="604196"/>
    <lineage>
        <taxon>Eukaryota</taxon>
        <taxon>Fungi</taxon>
        <taxon>Fungi incertae sedis</taxon>
        <taxon>Mucoromycota</taxon>
        <taxon>Mortierellomycotina</taxon>
        <taxon>Mortierellomycetes</taxon>
        <taxon>Mortierellales</taxon>
        <taxon>Mortierellaceae</taxon>
        <taxon>Linnemannia</taxon>
    </lineage>
</organism>
<reference evidence="1" key="1">
    <citation type="journal article" date="2020" name="Fungal Divers.">
        <title>Resolving the Mortierellaceae phylogeny through synthesis of multi-gene phylogenetics and phylogenomics.</title>
        <authorList>
            <person name="Vandepol N."/>
            <person name="Liber J."/>
            <person name="Desiro A."/>
            <person name="Na H."/>
            <person name="Kennedy M."/>
            <person name="Barry K."/>
            <person name="Grigoriev I.V."/>
            <person name="Miller A.N."/>
            <person name="O'Donnell K."/>
            <person name="Stajich J.E."/>
            <person name="Bonito G."/>
        </authorList>
    </citation>
    <scope>NUCLEOTIDE SEQUENCE</scope>
    <source>
        <strain evidence="1">NRRL 28262</strain>
    </source>
</reference>
<dbReference type="EMBL" id="JAAAIL010000743">
    <property type="protein sequence ID" value="KAG0273454.1"/>
    <property type="molecule type" value="Genomic_DNA"/>
</dbReference>
<dbReference type="AlphaFoldDB" id="A0AAD4H5S6"/>
<evidence type="ECO:0000313" key="2">
    <source>
        <dbReference type="Proteomes" id="UP001194580"/>
    </source>
</evidence>
<feature type="non-terminal residue" evidence="1">
    <location>
        <position position="67"/>
    </location>
</feature>
<dbReference type="Proteomes" id="UP001194580">
    <property type="component" value="Unassembled WGS sequence"/>
</dbReference>
<sequence length="67" mass="7264">MLSSIDYRILRMKTQCLVGGRAPHNYIPALGKASLEAPNYSAVPLLSTVTEFLNGERQVLVLMGDSG</sequence>
<name>A0AAD4H5S6_9FUNG</name>
<keyword evidence="2" id="KW-1185">Reference proteome</keyword>
<gene>
    <name evidence="1" type="ORF">BGZ95_010731</name>
</gene>
<protein>
    <submittedName>
        <fullName evidence="1">Uncharacterized protein</fullName>
    </submittedName>
</protein>
<accession>A0AAD4H5S6</accession>
<evidence type="ECO:0000313" key="1">
    <source>
        <dbReference type="EMBL" id="KAG0273454.1"/>
    </source>
</evidence>
<proteinExistence type="predicted"/>
<comment type="caution">
    <text evidence="1">The sequence shown here is derived from an EMBL/GenBank/DDBJ whole genome shotgun (WGS) entry which is preliminary data.</text>
</comment>